<evidence type="ECO:0000313" key="5">
    <source>
        <dbReference type="EMBL" id="KEZ75667.1"/>
    </source>
</evidence>
<dbReference type="Gene3D" id="1.10.10.10">
    <property type="entry name" value="Winged helix-like DNA-binding domain superfamily/Winged helix DNA-binding domain"/>
    <property type="match status" value="1"/>
</dbReference>
<dbReference type="eggNOG" id="COG0583">
    <property type="taxonomic scope" value="Bacteria"/>
</dbReference>
<evidence type="ECO:0000259" key="4">
    <source>
        <dbReference type="PROSITE" id="PS50931"/>
    </source>
</evidence>
<keyword evidence="3" id="KW-0804">Transcription</keyword>
<dbReference type="Proteomes" id="UP000028302">
    <property type="component" value="Unassembled WGS sequence"/>
</dbReference>
<comment type="similarity">
    <text evidence="1">Belongs to the LysR transcriptional regulatory family.</text>
</comment>
<feature type="non-terminal residue" evidence="5">
    <location>
        <position position="141"/>
    </location>
</feature>
<dbReference type="EMBL" id="APNK01000065">
    <property type="protein sequence ID" value="KEZ75667.1"/>
    <property type="molecule type" value="Genomic_DNA"/>
</dbReference>
<sequence>MSPIPRTTVEQWAILRVVVEHNGFARAAEHLNKSQSSISYAVARLQERLGVELLALDGRRAVLTEAGRMLLDEAGPLVDEWMRLEQSGRAMGGGHEARIRLRVDSLFSKARLFAALQVLEQQYELYASLVYGDLIKRRSGG</sequence>
<dbReference type="GO" id="GO:0003700">
    <property type="term" value="F:DNA-binding transcription factor activity"/>
    <property type="evidence" value="ECO:0007669"/>
    <property type="project" value="InterPro"/>
</dbReference>
<evidence type="ECO:0000256" key="1">
    <source>
        <dbReference type="ARBA" id="ARBA00009437"/>
    </source>
</evidence>
<gene>
    <name evidence="5" type="ORF">C41B8_18807</name>
</gene>
<dbReference type="PRINTS" id="PR00039">
    <property type="entry name" value="HTHLYSR"/>
</dbReference>
<dbReference type="OrthoDB" id="6988449at2"/>
<dbReference type="PROSITE" id="PS50931">
    <property type="entry name" value="HTH_LYSR"/>
    <property type="match status" value="1"/>
</dbReference>
<accession>A0A084IG33</accession>
<feature type="domain" description="HTH lysR-type" evidence="4">
    <location>
        <begin position="7"/>
        <end position="64"/>
    </location>
</feature>
<comment type="caution">
    <text evidence="5">The sequence shown here is derived from an EMBL/GenBank/DDBJ whole genome shotgun (WGS) entry which is preliminary data.</text>
</comment>
<dbReference type="PANTHER" id="PTHR30126">
    <property type="entry name" value="HTH-TYPE TRANSCRIPTIONAL REGULATOR"/>
    <property type="match status" value="1"/>
</dbReference>
<dbReference type="GO" id="GO:0000976">
    <property type="term" value="F:transcription cis-regulatory region binding"/>
    <property type="evidence" value="ECO:0007669"/>
    <property type="project" value="TreeGrafter"/>
</dbReference>
<dbReference type="InterPro" id="IPR000847">
    <property type="entry name" value="LysR_HTH_N"/>
</dbReference>
<evidence type="ECO:0000256" key="2">
    <source>
        <dbReference type="ARBA" id="ARBA00023015"/>
    </source>
</evidence>
<dbReference type="InterPro" id="IPR036388">
    <property type="entry name" value="WH-like_DNA-bd_sf"/>
</dbReference>
<reference evidence="5 6" key="1">
    <citation type="submission" date="2013-03" db="EMBL/GenBank/DDBJ databases">
        <title>Salinisphaera hydrothermalis C41B8 Genome Sequencing.</title>
        <authorList>
            <person name="Li C."/>
            <person name="Lai Q."/>
            <person name="Shao Z."/>
        </authorList>
    </citation>
    <scope>NUCLEOTIDE SEQUENCE [LARGE SCALE GENOMIC DNA]</scope>
    <source>
        <strain evidence="5 6">C41B8</strain>
    </source>
</reference>
<dbReference type="SUPFAM" id="SSF46785">
    <property type="entry name" value="Winged helix' DNA-binding domain"/>
    <property type="match status" value="1"/>
</dbReference>
<keyword evidence="6" id="KW-1185">Reference proteome</keyword>
<organism evidence="5 6">
    <name type="scientific">Salinisphaera hydrothermalis (strain C41B8)</name>
    <dbReference type="NCBI Taxonomy" id="1304275"/>
    <lineage>
        <taxon>Bacteria</taxon>
        <taxon>Pseudomonadati</taxon>
        <taxon>Pseudomonadota</taxon>
        <taxon>Gammaproteobacteria</taxon>
        <taxon>Salinisphaerales</taxon>
        <taxon>Salinisphaeraceae</taxon>
        <taxon>Salinisphaera</taxon>
    </lineage>
</organism>
<dbReference type="STRING" id="1304275.C41B8_18807"/>
<dbReference type="AlphaFoldDB" id="A0A084IG33"/>
<name>A0A084IG33_SALHC</name>
<dbReference type="InterPro" id="IPR036390">
    <property type="entry name" value="WH_DNA-bd_sf"/>
</dbReference>
<protein>
    <submittedName>
        <fullName evidence="5">LysR family transcriptional regulator</fullName>
    </submittedName>
</protein>
<dbReference type="Pfam" id="PF00126">
    <property type="entry name" value="HTH_1"/>
    <property type="match status" value="1"/>
</dbReference>
<dbReference type="PANTHER" id="PTHR30126:SF88">
    <property type="entry name" value="TRANSCRIPTIONAL REGULATOR-RELATED"/>
    <property type="match status" value="1"/>
</dbReference>
<proteinExistence type="inferred from homology"/>
<evidence type="ECO:0000313" key="6">
    <source>
        <dbReference type="Proteomes" id="UP000028302"/>
    </source>
</evidence>
<evidence type="ECO:0000256" key="3">
    <source>
        <dbReference type="ARBA" id="ARBA00023163"/>
    </source>
</evidence>
<dbReference type="RefSeq" id="WP_156962602.1">
    <property type="nucleotide sequence ID" value="NZ_APNK01000065.1"/>
</dbReference>
<keyword evidence="2" id="KW-0805">Transcription regulation</keyword>